<accession>W1XRX8</accession>
<dbReference type="PANTHER" id="PTHR43692:SF1">
    <property type="entry name" value="UDP-N-ACETYLMURAMOYLALANINE--D-GLUTAMATE LIGASE"/>
    <property type="match status" value="1"/>
</dbReference>
<feature type="non-terminal residue" evidence="4">
    <location>
        <position position="1"/>
    </location>
</feature>
<comment type="caution">
    <text evidence="4">The sequence shown here is derived from an EMBL/GenBank/DDBJ whole genome shotgun (WGS) entry which is preliminary data.</text>
</comment>
<reference evidence="4" key="1">
    <citation type="submission" date="2013-12" db="EMBL/GenBank/DDBJ databases">
        <title>A Varibaculum cambriense genome reconstructed from a premature infant gut community with otherwise low bacterial novelty that shifts toward anaerobic metabolism during the third week of life.</title>
        <authorList>
            <person name="Brown C.T."/>
            <person name="Sharon I."/>
            <person name="Thomas B.C."/>
            <person name="Castelle C.J."/>
            <person name="Morowitz M.J."/>
            <person name="Banfield J.F."/>
        </authorList>
    </citation>
    <scope>NUCLEOTIDE SEQUENCE</scope>
</reference>
<dbReference type="AlphaFoldDB" id="W1XRX8"/>
<dbReference type="InterPro" id="IPR005762">
    <property type="entry name" value="MurD"/>
</dbReference>
<dbReference type="PANTHER" id="PTHR43692">
    <property type="entry name" value="UDP-N-ACETYLMURAMOYLALANINE--D-GLUTAMATE LIGASE"/>
    <property type="match status" value="1"/>
</dbReference>
<dbReference type="GO" id="GO:0008360">
    <property type="term" value="P:regulation of cell shape"/>
    <property type="evidence" value="ECO:0007669"/>
    <property type="project" value="InterPro"/>
</dbReference>
<gene>
    <name evidence="4" type="ORF">Q604_UNBC13895G0001</name>
</gene>
<keyword evidence="3" id="KW-0067">ATP-binding</keyword>
<dbReference type="GO" id="GO:0008764">
    <property type="term" value="F:UDP-N-acetylmuramoylalanine-D-glutamate ligase activity"/>
    <property type="evidence" value="ECO:0007669"/>
    <property type="project" value="InterPro"/>
</dbReference>
<proteinExistence type="predicted"/>
<dbReference type="EMBL" id="AZMM01013895">
    <property type="protein sequence ID" value="ETJ31619.1"/>
    <property type="molecule type" value="Genomic_DNA"/>
</dbReference>
<keyword evidence="1 4" id="KW-0436">Ligase</keyword>
<dbReference type="SUPFAM" id="SSF53623">
    <property type="entry name" value="MurD-like peptide ligases, catalytic domain"/>
    <property type="match status" value="1"/>
</dbReference>
<name>W1XRX8_9ZZZZ</name>
<dbReference type="GO" id="GO:0051301">
    <property type="term" value="P:cell division"/>
    <property type="evidence" value="ECO:0007669"/>
    <property type="project" value="InterPro"/>
</dbReference>
<protein>
    <submittedName>
        <fullName evidence="4">UDP-N-acetylmuramoylalanine-D-glutamate ligase</fullName>
    </submittedName>
</protein>
<evidence type="ECO:0000256" key="2">
    <source>
        <dbReference type="ARBA" id="ARBA00022741"/>
    </source>
</evidence>
<dbReference type="GO" id="GO:0005524">
    <property type="term" value="F:ATP binding"/>
    <property type="evidence" value="ECO:0007669"/>
    <property type="project" value="UniProtKB-KW"/>
</dbReference>
<evidence type="ECO:0000256" key="3">
    <source>
        <dbReference type="ARBA" id="ARBA00022840"/>
    </source>
</evidence>
<dbReference type="GO" id="GO:0005737">
    <property type="term" value="C:cytoplasm"/>
    <property type="evidence" value="ECO:0007669"/>
    <property type="project" value="InterPro"/>
</dbReference>
<organism evidence="4">
    <name type="scientific">human gut metagenome</name>
    <dbReference type="NCBI Taxonomy" id="408170"/>
    <lineage>
        <taxon>unclassified sequences</taxon>
        <taxon>metagenomes</taxon>
        <taxon>organismal metagenomes</taxon>
    </lineage>
</organism>
<evidence type="ECO:0000256" key="1">
    <source>
        <dbReference type="ARBA" id="ARBA00022598"/>
    </source>
</evidence>
<dbReference type="Gene3D" id="3.40.50.720">
    <property type="entry name" value="NAD(P)-binding Rossmann-like Domain"/>
    <property type="match status" value="1"/>
</dbReference>
<evidence type="ECO:0000313" key="4">
    <source>
        <dbReference type="EMBL" id="ETJ31619.1"/>
    </source>
</evidence>
<sequence>DCIVISPGISLDIPIVKAAQARGIDVVSEVELAYEVSKSPIVAVTGTRTSICLSPYSIYIT</sequence>
<keyword evidence="2" id="KW-0547">Nucleotide-binding</keyword>
<dbReference type="InterPro" id="IPR036565">
    <property type="entry name" value="Mur-like_cat_sf"/>
</dbReference>